<sequence length="373" mass="41608">MAYRFYQQRPSWGTNQFQFVPPPAPSFQPQPSWSGIDYYRAHAISPDPSLFHNAWNTVRHRGDYPGVGMHESRYWHNRAYGGYSDLNSLLPEEIGHAAAYEAYRHFLHYNGTLYGPLGTDPESQREAFVGWTIGEVSRLYEYTARRPDGHTLRRATESAAATASNIFYESRGGHYGGYDDGFDRGRSAYRRGSYDAYSADSAYYPRHRSHSRHRSSSAYRHPLLQDSHHASYSTTSSMPIPAVGSSVSVPGGYPESYGSYGSYGSVPSSSYSGSGSVVMPGTSPSYHSTSAMQPYSNALVPMRSRHASISYPYAATQPQTQFVTAAGGMAMPAAPPREIVIYKGKSSHHRKHRHHKHRSRARSVSPNPYVVRI</sequence>
<gene>
    <name evidence="2" type="ORF">VKT23_000989</name>
</gene>
<evidence type="ECO:0000313" key="2">
    <source>
        <dbReference type="EMBL" id="KAK7472881.1"/>
    </source>
</evidence>
<evidence type="ECO:0000256" key="1">
    <source>
        <dbReference type="SAM" id="MobiDB-lite"/>
    </source>
</evidence>
<accession>A0ABR1K7M3</accession>
<organism evidence="2 3">
    <name type="scientific">Marasmiellus scandens</name>
    <dbReference type="NCBI Taxonomy" id="2682957"/>
    <lineage>
        <taxon>Eukaryota</taxon>
        <taxon>Fungi</taxon>
        <taxon>Dikarya</taxon>
        <taxon>Basidiomycota</taxon>
        <taxon>Agaricomycotina</taxon>
        <taxon>Agaricomycetes</taxon>
        <taxon>Agaricomycetidae</taxon>
        <taxon>Agaricales</taxon>
        <taxon>Marasmiineae</taxon>
        <taxon>Omphalotaceae</taxon>
        <taxon>Marasmiellus</taxon>
    </lineage>
</organism>
<evidence type="ECO:0000313" key="3">
    <source>
        <dbReference type="Proteomes" id="UP001498398"/>
    </source>
</evidence>
<feature type="region of interest" description="Disordered" evidence="1">
    <location>
        <begin position="347"/>
        <end position="373"/>
    </location>
</feature>
<dbReference type="Proteomes" id="UP001498398">
    <property type="component" value="Unassembled WGS sequence"/>
</dbReference>
<comment type="caution">
    <text evidence="2">The sequence shown here is derived from an EMBL/GenBank/DDBJ whole genome shotgun (WGS) entry which is preliminary data.</text>
</comment>
<protein>
    <submittedName>
        <fullName evidence="2">Uncharacterized protein</fullName>
    </submittedName>
</protein>
<feature type="compositionally biased region" description="Basic residues" evidence="1">
    <location>
        <begin position="347"/>
        <end position="361"/>
    </location>
</feature>
<name>A0ABR1K7M3_9AGAR</name>
<keyword evidence="3" id="KW-1185">Reference proteome</keyword>
<dbReference type="EMBL" id="JBANRG010000001">
    <property type="protein sequence ID" value="KAK7472881.1"/>
    <property type="molecule type" value="Genomic_DNA"/>
</dbReference>
<proteinExistence type="predicted"/>
<reference evidence="2 3" key="1">
    <citation type="submission" date="2024-01" db="EMBL/GenBank/DDBJ databases">
        <title>A draft genome for the cacao thread blight pathogen Marasmiellus scandens.</title>
        <authorList>
            <person name="Baruah I.K."/>
            <person name="Leung J."/>
            <person name="Bukari Y."/>
            <person name="Amoako-Attah I."/>
            <person name="Meinhardt L.W."/>
            <person name="Bailey B.A."/>
            <person name="Cohen S.P."/>
        </authorList>
    </citation>
    <scope>NUCLEOTIDE SEQUENCE [LARGE SCALE GENOMIC DNA]</scope>
    <source>
        <strain evidence="2 3">GH-19</strain>
    </source>
</reference>